<dbReference type="Pfam" id="PF00072">
    <property type="entry name" value="Response_reg"/>
    <property type="match status" value="1"/>
</dbReference>
<dbReference type="EMBL" id="QKTW01000025">
    <property type="protein sequence ID" value="PZF71307.1"/>
    <property type="molecule type" value="Genomic_DNA"/>
</dbReference>
<evidence type="ECO:0000259" key="3">
    <source>
        <dbReference type="PROSITE" id="PS50930"/>
    </source>
</evidence>
<dbReference type="AlphaFoldDB" id="A0A2W2B5P9"/>
<dbReference type="InterPro" id="IPR007492">
    <property type="entry name" value="LytTR_DNA-bd_dom"/>
</dbReference>
<feature type="domain" description="HTH LytTR-type" evidence="3">
    <location>
        <begin position="143"/>
        <end position="245"/>
    </location>
</feature>
<dbReference type="SMART" id="SM00850">
    <property type="entry name" value="LytTR"/>
    <property type="match status" value="1"/>
</dbReference>
<name>A0A2W2B5P9_9BACT</name>
<dbReference type="Gene3D" id="2.40.50.1020">
    <property type="entry name" value="LytTr DNA-binding domain"/>
    <property type="match status" value="1"/>
</dbReference>
<sequence length="245" mass="28155">MNAILVDDEKLNSEILREILKRYCPQVTVIAVCTDIAGAMQEIESQKPELVFLDIQMPNGSGFDLLDRIQQKNMEVIFVTAYDNFLLKAIRYSALDYILKPVNIGEIVNAVSRAEKRLTDRTFNDQLQLLLSNMQKPTQTQKIAIPVKDEYIFITVSDIVRLEANGAYTEIFTNDGKSFLTSKNMKEYEDLLPESMFCRVHHAHIINMNFVRSYHKGRGGYVQMSNGITIEVSVRKKDEFLSRFK</sequence>
<evidence type="ECO:0000313" key="5">
    <source>
        <dbReference type="Proteomes" id="UP000248745"/>
    </source>
</evidence>
<evidence type="ECO:0000313" key="4">
    <source>
        <dbReference type="EMBL" id="PZF71307.1"/>
    </source>
</evidence>
<dbReference type="SUPFAM" id="SSF52172">
    <property type="entry name" value="CheY-like"/>
    <property type="match status" value="1"/>
</dbReference>
<dbReference type="GO" id="GO:0003677">
    <property type="term" value="F:DNA binding"/>
    <property type="evidence" value="ECO:0007669"/>
    <property type="project" value="UniProtKB-KW"/>
</dbReference>
<dbReference type="InterPro" id="IPR011006">
    <property type="entry name" value="CheY-like_superfamily"/>
</dbReference>
<keyword evidence="1" id="KW-0597">Phosphoprotein</keyword>
<feature type="domain" description="Response regulatory" evidence="2">
    <location>
        <begin position="2"/>
        <end position="115"/>
    </location>
</feature>
<evidence type="ECO:0000256" key="1">
    <source>
        <dbReference type="PROSITE-ProRule" id="PRU00169"/>
    </source>
</evidence>
<dbReference type="PANTHER" id="PTHR37299">
    <property type="entry name" value="TRANSCRIPTIONAL REGULATOR-RELATED"/>
    <property type="match status" value="1"/>
</dbReference>
<dbReference type="Gene3D" id="3.40.50.2300">
    <property type="match status" value="1"/>
</dbReference>
<evidence type="ECO:0000259" key="2">
    <source>
        <dbReference type="PROSITE" id="PS50110"/>
    </source>
</evidence>
<dbReference type="SMART" id="SM00448">
    <property type="entry name" value="REC"/>
    <property type="match status" value="1"/>
</dbReference>
<dbReference type="Pfam" id="PF04397">
    <property type="entry name" value="LytTR"/>
    <property type="match status" value="1"/>
</dbReference>
<keyword evidence="4" id="KW-0238">DNA-binding</keyword>
<dbReference type="PROSITE" id="PS50930">
    <property type="entry name" value="HTH_LYTTR"/>
    <property type="match status" value="1"/>
</dbReference>
<feature type="modified residue" description="4-aspartylphosphate" evidence="1">
    <location>
        <position position="54"/>
    </location>
</feature>
<accession>A0A2W2B5P9</accession>
<dbReference type="GO" id="GO:0000156">
    <property type="term" value="F:phosphorelay response regulator activity"/>
    <property type="evidence" value="ECO:0007669"/>
    <property type="project" value="InterPro"/>
</dbReference>
<proteinExistence type="predicted"/>
<gene>
    <name evidence="4" type="ORF">DN068_18600</name>
</gene>
<dbReference type="PANTHER" id="PTHR37299:SF1">
    <property type="entry name" value="STAGE 0 SPORULATION PROTEIN A HOMOLOG"/>
    <property type="match status" value="1"/>
</dbReference>
<dbReference type="Proteomes" id="UP000248745">
    <property type="component" value="Unassembled WGS sequence"/>
</dbReference>
<comment type="caution">
    <text evidence="4">The sequence shown here is derived from an EMBL/GenBank/DDBJ whole genome shotgun (WGS) entry which is preliminary data.</text>
</comment>
<dbReference type="PROSITE" id="PS50110">
    <property type="entry name" value="RESPONSE_REGULATORY"/>
    <property type="match status" value="1"/>
</dbReference>
<dbReference type="InterPro" id="IPR046947">
    <property type="entry name" value="LytR-like"/>
</dbReference>
<dbReference type="InterPro" id="IPR001789">
    <property type="entry name" value="Sig_transdc_resp-reg_receiver"/>
</dbReference>
<organism evidence="4 5">
    <name type="scientific">Taibaiella soli</name>
    <dbReference type="NCBI Taxonomy" id="1649169"/>
    <lineage>
        <taxon>Bacteria</taxon>
        <taxon>Pseudomonadati</taxon>
        <taxon>Bacteroidota</taxon>
        <taxon>Chitinophagia</taxon>
        <taxon>Chitinophagales</taxon>
        <taxon>Chitinophagaceae</taxon>
        <taxon>Taibaiella</taxon>
    </lineage>
</organism>
<protein>
    <submittedName>
        <fullName evidence="4">DNA-binding response regulator</fullName>
    </submittedName>
</protein>
<dbReference type="RefSeq" id="WP_111000452.1">
    <property type="nucleotide sequence ID" value="NZ_QKTW01000025.1"/>
</dbReference>
<reference evidence="4 5" key="1">
    <citation type="submission" date="2018-06" db="EMBL/GenBank/DDBJ databases">
        <title>Mucibacter soli gen. nov., sp. nov., a new member of the family Chitinophagaceae producing mucin.</title>
        <authorList>
            <person name="Kim M.-K."/>
            <person name="Park S."/>
            <person name="Kim T.-S."/>
            <person name="Joung Y."/>
            <person name="Han J.-H."/>
            <person name="Kim S.B."/>
        </authorList>
    </citation>
    <scope>NUCLEOTIDE SEQUENCE [LARGE SCALE GENOMIC DNA]</scope>
    <source>
        <strain evidence="4 5">R1-15</strain>
    </source>
</reference>
<keyword evidence="5" id="KW-1185">Reference proteome</keyword>
<dbReference type="OrthoDB" id="1646880at2"/>